<name>A0A382BSG8_9ZZZZ</name>
<reference evidence="1" key="1">
    <citation type="submission" date="2018-05" db="EMBL/GenBank/DDBJ databases">
        <authorList>
            <person name="Lanie J.A."/>
            <person name="Ng W.-L."/>
            <person name="Kazmierczak K.M."/>
            <person name="Andrzejewski T.M."/>
            <person name="Davidsen T.M."/>
            <person name="Wayne K.J."/>
            <person name="Tettelin H."/>
            <person name="Glass J.I."/>
            <person name="Rusch D."/>
            <person name="Podicherti R."/>
            <person name="Tsui H.-C.T."/>
            <person name="Winkler M.E."/>
        </authorList>
    </citation>
    <scope>NUCLEOTIDE SEQUENCE</scope>
</reference>
<gene>
    <name evidence="1" type="ORF">METZ01_LOCUS169315</name>
</gene>
<dbReference type="InterPro" id="IPR015421">
    <property type="entry name" value="PyrdxlP-dep_Trfase_major"/>
</dbReference>
<proteinExistence type="predicted"/>
<protein>
    <recommendedName>
        <fullName evidence="2">Cystathionine gamma-synthase</fullName>
    </recommendedName>
</protein>
<sequence length="72" mass="8212">MKKQISWDKVKPETQSVWGGETDVFPHRATQTPTVNSVAYGYDDMDEWVQVTKGQKEGHIYSRNSNPTVDVL</sequence>
<dbReference type="EMBL" id="UINC01031046">
    <property type="protein sequence ID" value="SVB16461.1"/>
    <property type="molecule type" value="Genomic_DNA"/>
</dbReference>
<dbReference type="Gene3D" id="3.40.640.10">
    <property type="entry name" value="Type I PLP-dependent aspartate aminotransferase-like (Major domain)"/>
    <property type="match status" value="1"/>
</dbReference>
<organism evidence="1">
    <name type="scientific">marine metagenome</name>
    <dbReference type="NCBI Taxonomy" id="408172"/>
    <lineage>
        <taxon>unclassified sequences</taxon>
        <taxon>metagenomes</taxon>
        <taxon>ecological metagenomes</taxon>
    </lineage>
</organism>
<evidence type="ECO:0008006" key="2">
    <source>
        <dbReference type="Google" id="ProtNLM"/>
    </source>
</evidence>
<dbReference type="AlphaFoldDB" id="A0A382BSG8"/>
<dbReference type="SUPFAM" id="SSF53383">
    <property type="entry name" value="PLP-dependent transferases"/>
    <property type="match status" value="1"/>
</dbReference>
<accession>A0A382BSG8</accession>
<evidence type="ECO:0000313" key="1">
    <source>
        <dbReference type="EMBL" id="SVB16461.1"/>
    </source>
</evidence>
<feature type="non-terminal residue" evidence="1">
    <location>
        <position position="72"/>
    </location>
</feature>
<dbReference type="InterPro" id="IPR015424">
    <property type="entry name" value="PyrdxlP-dep_Trfase"/>
</dbReference>